<feature type="signal peptide" evidence="1">
    <location>
        <begin position="1"/>
        <end position="18"/>
    </location>
</feature>
<proteinExistence type="predicted"/>
<keyword evidence="1" id="KW-0732">Signal</keyword>
<organism evidence="2 3">
    <name type="scientific">Acrobeloides nanus</name>
    <dbReference type="NCBI Taxonomy" id="290746"/>
    <lineage>
        <taxon>Eukaryota</taxon>
        <taxon>Metazoa</taxon>
        <taxon>Ecdysozoa</taxon>
        <taxon>Nematoda</taxon>
        <taxon>Chromadorea</taxon>
        <taxon>Rhabditida</taxon>
        <taxon>Tylenchina</taxon>
        <taxon>Cephalobomorpha</taxon>
        <taxon>Cephaloboidea</taxon>
        <taxon>Cephalobidae</taxon>
        <taxon>Acrobeloides</taxon>
    </lineage>
</organism>
<name>A0A914E9T5_9BILA</name>
<keyword evidence="2" id="KW-1185">Reference proteome</keyword>
<dbReference type="Proteomes" id="UP000887540">
    <property type="component" value="Unplaced"/>
</dbReference>
<feature type="chain" id="PRO_5038032758" evidence="1">
    <location>
        <begin position="19"/>
        <end position="145"/>
    </location>
</feature>
<evidence type="ECO:0000313" key="3">
    <source>
        <dbReference type="WBParaSite" id="ACRNAN_scaffold667.g20106.t1"/>
    </source>
</evidence>
<reference evidence="3" key="1">
    <citation type="submission" date="2022-11" db="UniProtKB">
        <authorList>
            <consortium name="WormBaseParasite"/>
        </authorList>
    </citation>
    <scope>IDENTIFICATION</scope>
</reference>
<dbReference type="AlphaFoldDB" id="A0A914E9T5"/>
<evidence type="ECO:0000256" key="1">
    <source>
        <dbReference type="SAM" id="SignalP"/>
    </source>
</evidence>
<protein>
    <submittedName>
        <fullName evidence="3">Uncharacterized protein</fullName>
    </submittedName>
</protein>
<dbReference type="WBParaSite" id="ACRNAN_scaffold667.g20106.t1">
    <property type="protein sequence ID" value="ACRNAN_scaffold667.g20106.t1"/>
    <property type="gene ID" value="ACRNAN_scaffold667.g20106"/>
</dbReference>
<accession>A0A914E9T5</accession>
<evidence type="ECO:0000313" key="2">
    <source>
        <dbReference type="Proteomes" id="UP000887540"/>
    </source>
</evidence>
<sequence>MEKIFLSVLLSLIASISCANIQLQGSQGGESSNAQKDRLTNSEDVPTLNFNNFMKSYLHNRMDTISENGQPQYVAPEIEESEEIPLEALQPNSFQPLLPYYLVESENLPIKQDKRSFQFYGARGKKSVYTTQDKRFSYLPSRGRR</sequence>
<dbReference type="PROSITE" id="PS51257">
    <property type="entry name" value="PROKAR_LIPOPROTEIN"/>
    <property type="match status" value="1"/>
</dbReference>